<gene>
    <name evidence="2" type="ORF">Pyn_11893</name>
</gene>
<comment type="caution">
    <text evidence="2">The sequence shown here is derived from an EMBL/GenBank/DDBJ whole genome shotgun (WGS) entry which is preliminary data.</text>
</comment>
<evidence type="ECO:0000259" key="1">
    <source>
        <dbReference type="Pfam" id="PF08387"/>
    </source>
</evidence>
<dbReference type="Pfam" id="PF08387">
    <property type="entry name" value="FBD"/>
    <property type="match status" value="1"/>
</dbReference>
<dbReference type="InterPro" id="IPR050232">
    <property type="entry name" value="FBL13/AtMIF1-like"/>
</dbReference>
<feature type="domain" description="FBD" evidence="1">
    <location>
        <begin position="203"/>
        <end position="238"/>
    </location>
</feature>
<evidence type="ECO:0000313" key="2">
    <source>
        <dbReference type="EMBL" id="PQQ03186.1"/>
    </source>
</evidence>
<protein>
    <submittedName>
        <fullName evidence="2">Putative F-box/FBD/LRR-repeat protein</fullName>
    </submittedName>
</protein>
<dbReference type="AlphaFoldDB" id="A0A314ZMK8"/>
<name>A0A314ZMK8_PRUYE</name>
<dbReference type="OrthoDB" id="1166680at2759"/>
<organism evidence="2 3">
    <name type="scientific">Prunus yedoensis var. nudiflora</name>
    <dbReference type="NCBI Taxonomy" id="2094558"/>
    <lineage>
        <taxon>Eukaryota</taxon>
        <taxon>Viridiplantae</taxon>
        <taxon>Streptophyta</taxon>
        <taxon>Embryophyta</taxon>
        <taxon>Tracheophyta</taxon>
        <taxon>Spermatophyta</taxon>
        <taxon>Magnoliopsida</taxon>
        <taxon>eudicotyledons</taxon>
        <taxon>Gunneridae</taxon>
        <taxon>Pentapetalae</taxon>
        <taxon>rosids</taxon>
        <taxon>fabids</taxon>
        <taxon>Rosales</taxon>
        <taxon>Rosaceae</taxon>
        <taxon>Amygdaloideae</taxon>
        <taxon>Amygdaleae</taxon>
        <taxon>Prunus</taxon>
    </lineage>
</organism>
<dbReference type="InterPro" id="IPR006566">
    <property type="entry name" value="FBD"/>
</dbReference>
<dbReference type="Proteomes" id="UP000250321">
    <property type="component" value="Unassembled WGS sequence"/>
</dbReference>
<dbReference type="EMBL" id="PJQY01001371">
    <property type="protein sequence ID" value="PQQ03186.1"/>
    <property type="molecule type" value="Genomic_DNA"/>
</dbReference>
<dbReference type="PANTHER" id="PTHR31900:SF30">
    <property type="entry name" value="SUPERFAMILY PROTEIN, PUTATIVE-RELATED"/>
    <property type="match status" value="1"/>
</dbReference>
<reference evidence="2 3" key="1">
    <citation type="submission" date="2018-02" db="EMBL/GenBank/DDBJ databases">
        <title>Draft genome of wild Prunus yedoensis var. nudiflora.</title>
        <authorList>
            <person name="Baek S."/>
            <person name="Kim J.-H."/>
            <person name="Choi K."/>
            <person name="Kim G.-B."/>
            <person name="Cho A."/>
            <person name="Jang H."/>
            <person name="Shin C.-H."/>
            <person name="Yu H.-J."/>
            <person name="Mun J.-H."/>
        </authorList>
    </citation>
    <scope>NUCLEOTIDE SEQUENCE [LARGE SCALE GENOMIC DNA]</scope>
    <source>
        <strain evidence="3">cv. Jeju island</strain>
        <tissue evidence="2">Leaf</tissue>
    </source>
</reference>
<dbReference type="STRING" id="2094558.A0A314ZMK8"/>
<keyword evidence="3" id="KW-1185">Reference proteome</keyword>
<dbReference type="PANTHER" id="PTHR31900">
    <property type="entry name" value="F-BOX/RNI SUPERFAMILY PROTEIN-RELATED"/>
    <property type="match status" value="1"/>
</dbReference>
<proteinExistence type="predicted"/>
<evidence type="ECO:0000313" key="3">
    <source>
        <dbReference type="Proteomes" id="UP000250321"/>
    </source>
</evidence>
<accession>A0A314ZMK8</accession>
<sequence>MFFKWIASSCKCIKKLELLRIGGIQNITIESSSLENFRPRTHYKDPLHFNISGEKLETIDIELRPTYCREPNSNSLKVFAPNLKHLKWKGSVGNVQNLGKLMSLEKVELLLRHEGNQFGTVIEVLCNISWPKVLIISEETIKAMFQEGSMGAPILDNICDLSVHCISLNDDFVPAAGSFLRGMPNLNILCIRRAGTWIDAETSELKEVTVEYSDNGSNEIEFASYILELAQNLKKMVIVLNCETMRSKVVAEIVSRSKMISTAAVI</sequence>